<dbReference type="SMART" id="SM00382">
    <property type="entry name" value="AAA"/>
    <property type="match status" value="1"/>
</dbReference>
<dbReference type="Pfam" id="PF00874">
    <property type="entry name" value="PRD"/>
    <property type="match status" value="1"/>
</dbReference>
<dbReference type="InterPro" id="IPR004701">
    <property type="entry name" value="PTS_EIIA_man-typ"/>
</dbReference>
<dbReference type="EMBL" id="JARPXM010000013">
    <property type="protein sequence ID" value="MDT2538980.1"/>
    <property type="molecule type" value="Genomic_DNA"/>
</dbReference>
<dbReference type="InterPro" id="IPR011608">
    <property type="entry name" value="PRD"/>
</dbReference>
<proteinExistence type="predicted"/>
<feature type="domain" description="PTS EIIA type-4" evidence="6">
    <location>
        <begin position="558"/>
        <end position="702"/>
    </location>
</feature>
<dbReference type="Gene3D" id="3.40.50.510">
    <property type="entry name" value="Phosphotransferase system, mannose-type IIA component"/>
    <property type="match status" value="1"/>
</dbReference>
<dbReference type="GO" id="GO:0006355">
    <property type="term" value="P:regulation of DNA-templated transcription"/>
    <property type="evidence" value="ECO:0007669"/>
    <property type="project" value="InterPro"/>
</dbReference>
<dbReference type="InterPro" id="IPR025662">
    <property type="entry name" value="Sigma_54_int_dom_ATP-bd_1"/>
</dbReference>
<evidence type="ECO:0000259" key="5">
    <source>
        <dbReference type="PROSITE" id="PS50045"/>
    </source>
</evidence>
<keyword evidence="1" id="KW-0808">Transferase</keyword>
<dbReference type="SUPFAM" id="SSF52540">
    <property type="entry name" value="P-loop containing nucleoside triphosphate hydrolases"/>
    <property type="match status" value="1"/>
</dbReference>
<dbReference type="SUPFAM" id="SSF53062">
    <property type="entry name" value="PTS system fructose IIA component-like"/>
    <property type="match status" value="1"/>
</dbReference>
<dbReference type="GO" id="GO:0003677">
    <property type="term" value="F:DNA binding"/>
    <property type="evidence" value="ECO:0007669"/>
    <property type="project" value="UniProtKB-KW"/>
</dbReference>
<dbReference type="PROSITE" id="PS51372">
    <property type="entry name" value="PRD_2"/>
    <property type="match status" value="2"/>
</dbReference>
<dbReference type="InterPro" id="IPR025943">
    <property type="entry name" value="Sigma_54_int_dom_ATP-bd_2"/>
</dbReference>
<feature type="domain" description="PRD" evidence="7">
    <location>
        <begin position="814"/>
        <end position="920"/>
    </location>
</feature>
<evidence type="ECO:0000256" key="3">
    <source>
        <dbReference type="ARBA" id="ARBA00022840"/>
    </source>
</evidence>
<organism evidence="8 9">
    <name type="scientific">Enterococcus raffinosus</name>
    <dbReference type="NCBI Taxonomy" id="71452"/>
    <lineage>
        <taxon>Bacteria</taxon>
        <taxon>Bacillati</taxon>
        <taxon>Bacillota</taxon>
        <taxon>Bacilli</taxon>
        <taxon>Lactobacillales</taxon>
        <taxon>Enterococcaceae</taxon>
        <taxon>Enterococcus</taxon>
    </lineage>
</organism>
<evidence type="ECO:0000259" key="7">
    <source>
        <dbReference type="PROSITE" id="PS51372"/>
    </source>
</evidence>
<evidence type="ECO:0000313" key="9">
    <source>
        <dbReference type="Proteomes" id="UP001249240"/>
    </source>
</evidence>
<dbReference type="PROSITE" id="PS00676">
    <property type="entry name" value="SIGMA54_INTERACT_2"/>
    <property type="match status" value="1"/>
</dbReference>
<evidence type="ECO:0000256" key="4">
    <source>
        <dbReference type="ARBA" id="ARBA00023125"/>
    </source>
</evidence>
<dbReference type="InterPro" id="IPR002078">
    <property type="entry name" value="Sigma_54_int"/>
</dbReference>
<name>A0AAW8SX06_9ENTE</name>
<feature type="domain" description="PRD" evidence="7">
    <location>
        <begin position="447"/>
        <end position="557"/>
    </location>
</feature>
<dbReference type="AlphaFoldDB" id="A0AAW8SX06"/>
<dbReference type="Pfam" id="PF03610">
    <property type="entry name" value="EIIA-man"/>
    <property type="match status" value="1"/>
</dbReference>
<dbReference type="GO" id="GO:0009401">
    <property type="term" value="P:phosphoenolpyruvate-dependent sugar phosphotransferase system"/>
    <property type="evidence" value="ECO:0007669"/>
    <property type="project" value="InterPro"/>
</dbReference>
<dbReference type="PANTHER" id="PTHR32071:SF38">
    <property type="entry name" value="PSP OPERON TRANSCRIPTIONAL ACTIVATOR"/>
    <property type="match status" value="1"/>
</dbReference>
<dbReference type="InterPro" id="IPR036662">
    <property type="entry name" value="PTS_EIIA_man-typ_sf"/>
</dbReference>
<dbReference type="PANTHER" id="PTHR32071">
    <property type="entry name" value="TRANSCRIPTIONAL REGULATORY PROTEIN"/>
    <property type="match status" value="1"/>
</dbReference>
<evidence type="ECO:0000256" key="2">
    <source>
        <dbReference type="ARBA" id="ARBA00022741"/>
    </source>
</evidence>
<gene>
    <name evidence="8" type="ORF">P7D78_12660</name>
</gene>
<dbReference type="GO" id="GO:0016020">
    <property type="term" value="C:membrane"/>
    <property type="evidence" value="ECO:0007669"/>
    <property type="project" value="InterPro"/>
</dbReference>
<dbReference type="Proteomes" id="UP001249240">
    <property type="component" value="Unassembled WGS sequence"/>
</dbReference>
<sequence>MKEELLNYLKNQTAFLNLEDLSELFTASKLAEVFKVKRNTVSQYLNQLTESGELVKINSRPVYYFHKGAFEKQFFGLRTNHYESVQMILAEQPMFGKEQDFFSLLIGHDKSLNRVIEQIKAALNYPDGGLPVLINGESGTGKSYLVKLVHHYCIQKELLPEDAPFITLNCAQYANNPELLTSNLFGSVKGAYTGAETDRKGAFEAADGGILFLDEVHRLNAEGQEKLFTYLDQGEIYRMGDTSHPISVHTRLFFATTEDLTSNFLNTFIRRIPIQVTIPSLQERARNERLELIYSFLIHEQTKVKRELLITGQTLELLASGNFKGNIGELKNIIKVMTAKALSEVSPDQPVKLTIYHLPESLLSMNSSNLQNSLPEEVLINSESRLDTLMLANTQSQKRVEDSFTKMILEYQKSQGRLSDCQLNLKEIVDQLFDYLLFETDRQQKHEMLLYLTQYVRETFRQMESAYQIKFNGNSVYAVGYYLFQRGSSRWMSEDTQIMELIRQLETQISEAYPASYYYVQRILELCKPKVDIEISAMDRIVLTLYLKKADWTKEQGMAKAVIVAHGYATASSIANVANRFLGKDVFESFDMPLDVTPQQIAEEILDYSENNDISNGLVILVDMGSLKEIYQYFPKQINVPIVIMNNVTTPLAIAVGENIKFQRTLNELATKSAEEAHFDWEIIYPKENRTKALLTTCQTGIGTATQICHLLEKSLPSTCELKILPYEYRVLEEKKLDETVFSVYEVLGIIGTDDPHIPKMPYLSLEELISGDEQQILTEWLTSVMTEEENQIFNTNVIRNFSLEKVIDSVTILDTDKVMREIDLFMRDLELAGRIQLSNAKKLALYVHVSCLIERLIRNVPIETYEGYAELYQCQKELLEIIKQAFSVIERDYSVTIPDSELAYIFDIIHEKSDTSMKDEEF</sequence>
<dbReference type="RefSeq" id="WP_010743437.1">
    <property type="nucleotide sequence ID" value="NZ_BAAAXM010000027.1"/>
</dbReference>
<dbReference type="PROSITE" id="PS00675">
    <property type="entry name" value="SIGMA54_INTERACT_1"/>
    <property type="match status" value="1"/>
</dbReference>
<keyword evidence="3" id="KW-0067">ATP-binding</keyword>
<dbReference type="SUPFAM" id="SSF63520">
    <property type="entry name" value="PTS-regulatory domain, PRD"/>
    <property type="match status" value="1"/>
</dbReference>
<dbReference type="CDD" id="cd00009">
    <property type="entry name" value="AAA"/>
    <property type="match status" value="1"/>
</dbReference>
<dbReference type="Gene3D" id="3.40.50.300">
    <property type="entry name" value="P-loop containing nucleotide triphosphate hydrolases"/>
    <property type="match status" value="1"/>
</dbReference>
<feature type="domain" description="Sigma-54 factor interaction" evidence="5">
    <location>
        <begin position="105"/>
        <end position="339"/>
    </location>
</feature>
<dbReference type="InterPro" id="IPR027417">
    <property type="entry name" value="P-loop_NTPase"/>
</dbReference>
<evidence type="ECO:0000259" key="6">
    <source>
        <dbReference type="PROSITE" id="PS51096"/>
    </source>
</evidence>
<evidence type="ECO:0000313" key="8">
    <source>
        <dbReference type="EMBL" id="MDT2538980.1"/>
    </source>
</evidence>
<dbReference type="PROSITE" id="PS50045">
    <property type="entry name" value="SIGMA54_INTERACT_4"/>
    <property type="match status" value="1"/>
</dbReference>
<dbReference type="SUPFAM" id="SSF46785">
    <property type="entry name" value="Winged helix' DNA-binding domain"/>
    <property type="match status" value="1"/>
</dbReference>
<dbReference type="Gene3D" id="1.10.1790.10">
    <property type="entry name" value="PRD domain"/>
    <property type="match status" value="1"/>
</dbReference>
<dbReference type="PROSITE" id="PS51096">
    <property type="entry name" value="PTS_EIIA_TYPE_4"/>
    <property type="match status" value="1"/>
</dbReference>
<keyword evidence="4" id="KW-0238">DNA-binding</keyword>
<dbReference type="GO" id="GO:0005524">
    <property type="term" value="F:ATP binding"/>
    <property type="evidence" value="ECO:0007669"/>
    <property type="project" value="UniProtKB-KW"/>
</dbReference>
<dbReference type="InterPro" id="IPR036634">
    <property type="entry name" value="PRD_sf"/>
</dbReference>
<dbReference type="Pfam" id="PF00158">
    <property type="entry name" value="Sigma54_activat"/>
    <property type="match status" value="1"/>
</dbReference>
<protein>
    <submittedName>
        <fullName evidence="8">Sigma 54-interacting transcriptional regulator</fullName>
    </submittedName>
</protein>
<evidence type="ECO:0000256" key="1">
    <source>
        <dbReference type="ARBA" id="ARBA00022679"/>
    </source>
</evidence>
<comment type="caution">
    <text evidence="8">The sequence shown here is derived from an EMBL/GenBank/DDBJ whole genome shotgun (WGS) entry which is preliminary data.</text>
</comment>
<dbReference type="InterPro" id="IPR003593">
    <property type="entry name" value="AAA+_ATPase"/>
</dbReference>
<reference evidence="8" key="1">
    <citation type="submission" date="2023-03" db="EMBL/GenBank/DDBJ databases">
        <authorList>
            <person name="Shen W."/>
            <person name="Cai J."/>
        </authorList>
    </citation>
    <scope>NUCLEOTIDE SEQUENCE</scope>
    <source>
        <strain evidence="8">B646-2</strain>
    </source>
</reference>
<accession>A0AAW8SX06</accession>
<dbReference type="GO" id="GO:0016740">
    <property type="term" value="F:transferase activity"/>
    <property type="evidence" value="ECO:0007669"/>
    <property type="project" value="UniProtKB-KW"/>
</dbReference>
<keyword evidence="2" id="KW-0547">Nucleotide-binding</keyword>
<dbReference type="InterPro" id="IPR036390">
    <property type="entry name" value="WH_DNA-bd_sf"/>
</dbReference>